<keyword evidence="7 9" id="KW-0408">Iron</keyword>
<keyword evidence="6" id="KW-0560">Oxidoreductase</keyword>
<protein>
    <submittedName>
        <fullName evidence="10">Cytochrome P450</fullName>
    </submittedName>
</protein>
<name>A0AA38NJ11_9AGAR</name>
<keyword evidence="5 9" id="KW-0479">Metal-binding</keyword>
<evidence type="ECO:0000256" key="1">
    <source>
        <dbReference type="ARBA" id="ARBA00001971"/>
    </source>
</evidence>
<comment type="similarity">
    <text evidence="3">Belongs to the cytochrome P450 family.</text>
</comment>
<dbReference type="InterPro" id="IPR036396">
    <property type="entry name" value="Cyt_P450_sf"/>
</dbReference>
<evidence type="ECO:0000256" key="5">
    <source>
        <dbReference type="ARBA" id="ARBA00022723"/>
    </source>
</evidence>
<organism evidence="10 11">
    <name type="scientific">Lentinula aff. detonsa</name>
    <dbReference type="NCBI Taxonomy" id="2804958"/>
    <lineage>
        <taxon>Eukaryota</taxon>
        <taxon>Fungi</taxon>
        <taxon>Dikarya</taxon>
        <taxon>Basidiomycota</taxon>
        <taxon>Agaricomycotina</taxon>
        <taxon>Agaricomycetes</taxon>
        <taxon>Agaricomycetidae</taxon>
        <taxon>Agaricales</taxon>
        <taxon>Marasmiineae</taxon>
        <taxon>Omphalotaceae</taxon>
        <taxon>Lentinula</taxon>
    </lineage>
</organism>
<keyword evidence="11" id="KW-1185">Reference proteome</keyword>
<dbReference type="AlphaFoldDB" id="A0AA38NJ11"/>
<keyword evidence="4 9" id="KW-0349">Heme</keyword>
<keyword evidence="8" id="KW-0503">Monooxygenase</keyword>
<evidence type="ECO:0000313" key="10">
    <source>
        <dbReference type="EMBL" id="KAJ3780049.1"/>
    </source>
</evidence>
<evidence type="ECO:0000256" key="6">
    <source>
        <dbReference type="ARBA" id="ARBA00023002"/>
    </source>
</evidence>
<dbReference type="GO" id="GO:0016705">
    <property type="term" value="F:oxidoreductase activity, acting on paired donors, with incorporation or reduction of molecular oxygen"/>
    <property type="evidence" value="ECO:0007669"/>
    <property type="project" value="InterPro"/>
</dbReference>
<dbReference type="Proteomes" id="UP001163798">
    <property type="component" value="Unassembled WGS sequence"/>
</dbReference>
<proteinExistence type="inferred from homology"/>
<evidence type="ECO:0000256" key="8">
    <source>
        <dbReference type="ARBA" id="ARBA00023033"/>
    </source>
</evidence>
<comment type="caution">
    <text evidence="10">The sequence shown here is derived from an EMBL/GenBank/DDBJ whole genome shotgun (WGS) entry which is preliminary data.</text>
</comment>
<comment type="pathway">
    <text evidence="2">Secondary metabolite biosynthesis.</text>
</comment>
<dbReference type="InterPro" id="IPR001128">
    <property type="entry name" value="Cyt_P450"/>
</dbReference>
<dbReference type="GO" id="GO:0020037">
    <property type="term" value="F:heme binding"/>
    <property type="evidence" value="ECO:0007669"/>
    <property type="project" value="InterPro"/>
</dbReference>
<dbReference type="InterPro" id="IPR050364">
    <property type="entry name" value="Cytochrome_P450_fung"/>
</dbReference>
<evidence type="ECO:0000256" key="7">
    <source>
        <dbReference type="ARBA" id="ARBA00023004"/>
    </source>
</evidence>
<dbReference type="PANTHER" id="PTHR46300">
    <property type="entry name" value="P450, PUTATIVE (EUROFUNG)-RELATED-RELATED"/>
    <property type="match status" value="1"/>
</dbReference>
<sequence>MLDLKYLDAVIGSFAVFSVYRLMTLEKRALPLPPGPRGWPIIGNLLDVPPKEEWFTFAKWGDTYGKIASVTVLGQPLIILNSASIAKDMLEKNSAIYSDRPVIPMGGELCGWKNTLVLTPYGERFRNYRRLAHQLFGNAATMKSFHPVEELETHRFLKQLLSRPAEFSDHIRKTAGAIILRISHGYEVGEGQDPFVTLADKHNTFPYRPQSTQYLPDWFPGASFKKTAKEWSSTLNEMVDLPYDYVKKQIVSGTAEPSYVSKLVEGQSLTAEQEFEIKWSSASLYSVSDFCLSHSVVQTVSAIYSFFKAMSLYPEVQAKAQAELDAVIGNDCLPSFEDRDHLPYMQAVTLETLRWFSVVPTSVPHRVTEDNVFKGYFIPKGALVLSNLWQMNHDPEVYHDPMSFKPERFLGPKPELDPREACFGFARRICPGTFAAWQLIPYGFSDSNFRVLADASVFISCAMALAVFNISKYSENGVVIEPDRNQSSGTISHPSSFKCTISPRSDKAVALIQADERR</sequence>
<evidence type="ECO:0000256" key="4">
    <source>
        <dbReference type="ARBA" id="ARBA00022617"/>
    </source>
</evidence>
<accession>A0AA38NJ11</accession>
<evidence type="ECO:0000256" key="2">
    <source>
        <dbReference type="ARBA" id="ARBA00005179"/>
    </source>
</evidence>
<dbReference type="CDD" id="cd11065">
    <property type="entry name" value="CYP64-like"/>
    <property type="match status" value="1"/>
</dbReference>
<dbReference type="PANTHER" id="PTHR46300:SF7">
    <property type="entry name" value="P450, PUTATIVE (EUROFUNG)-RELATED"/>
    <property type="match status" value="1"/>
</dbReference>
<dbReference type="EMBL" id="MU793959">
    <property type="protein sequence ID" value="KAJ3780049.1"/>
    <property type="molecule type" value="Genomic_DNA"/>
</dbReference>
<reference evidence="10" key="1">
    <citation type="submission" date="2022-08" db="EMBL/GenBank/DDBJ databases">
        <authorList>
            <consortium name="DOE Joint Genome Institute"/>
            <person name="Min B."/>
            <person name="Riley R."/>
            <person name="Sierra-Patev S."/>
            <person name="Naranjo-Ortiz M."/>
            <person name="Looney B."/>
            <person name="Konkel Z."/>
            <person name="Slot J.C."/>
            <person name="Sakamoto Y."/>
            <person name="Steenwyk J.L."/>
            <person name="Rokas A."/>
            <person name="Carro J."/>
            <person name="Camarero S."/>
            <person name="Ferreira P."/>
            <person name="Molpeceres G."/>
            <person name="Ruiz-Duenas F.J."/>
            <person name="Serrano A."/>
            <person name="Henrissat B."/>
            <person name="Drula E."/>
            <person name="Hughes K.W."/>
            <person name="Mata J.L."/>
            <person name="Ishikawa N.K."/>
            <person name="Vargas-Isla R."/>
            <person name="Ushijima S."/>
            <person name="Smith C.A."/>
            <person name="Ahrendt S."/>
            <person name="Andreopoulos W."/>
            <person name="He G."/>
            <person name="Labutti K."/>
            <person name="Lipzen A."/>
            <person name="Ng V."/>
            <person name="Sandor L."/>
            <person name="Barry K."/>
            <person name="Martinez A.T."/>
            <person name="Xiao Y."/>
            <person name="Gibbons J.G."/>
            <person name="Terashima K."/>
            <person name="Hibbett D.S."/>
            <person name="Grigoriev I.V."/>
        </authorList>
    </citation>
    <scope>NUCLEOTIDE SEQUENCE</scope>
    <source>
        <strain evidence="10">TFB10291</strain>
    </source>
</reference>
<dbReference type="GO" id="GO:0005506">
    <property type="term" value="F:iron ion binding"/>
    <property type="evidence" value="ECO:0007669"/>
    <property type="project" value="InterPro"/>
</dbReference>
<dbReference type="SUPFAM" id="SSF48264">
    <property type="entry name" value="Cytochrome P450"/>
    <property type="match status" value="1"/>
</dbReference>
<feature type="binding site" description="axial binding residue" evidence="9">
    <location>
        <position position="430"/>
    </location>
    <ligand>
        <name>heme</name>
        <dbReference type="ChEBI" id="CHEBI:30413"/>
    </ligand>
    <ligandPart>
        <name>Fe</name>
        <dbReference type="ChEBI" id="CHEBI:18248"/>
    </ligandPart>
</feature>
<evidence type="ECO:0000256" key="9">
    <source>
        <dbReference type="PIRSR" id="PIRSR602401-1"/>
    </source>
</evidence>
<dbReference type="PRINTS" id="PR00463">
    <property type="entry name" value="EP450I"/>
</dbReference>
<dbReference type="GO" id="GO:0004497">
    <property type="term" value="F:monooxygenase activity"/>
    <property type="evidence" value="ECO:0007669"/>
    <property type="project" value="UniProtKB-KW"/>
</dbReference>
<dbReference type="Gene3D" id="1.10.630.10">
    <property type="entry name" value="Cytochrome P450"/>
    <property type="match status" value="1"/>
</dbReference>
<dbReference type="Pfam" id="PF00067">
    <property type="entry name" value="p450"/>
    <property type="match status" value="1"/>
</dbReference>
<gene>
    <name evidence="10" type="ORF">GGU10DRAFT_370032</name>
</gene>
<evidence type="ECO:0000256" key="3">
    <source>
        <dbReference type="ARBA" id="ARBA00010617"/>
    </source>
</evidence>
<evidence type="ECO:0000313" key="11">
    <source>
        <dbReference type="Proteomes" id="UP001163798"/>
    </source>
</evidence>
<comment type="cofactor">
    <cofactor evidence="1 9">
        <name>heme</name>
        <dbReference type="ChEBI" id="CHEBI:30413"/>
    </cofactor>
</comment>
<dbReference type="InterPro" id="IPR002401">
    <property type="entry name" value="Cyt_P450_E_grp-I"/>
</dbReference>